<feature type="transmembrane region" description="Helical" evidence="7">
    <location>
        <begin position="161"/>
        <end position="180"/>
    </location>
</feature>
<evidence type="ECO:0000256" key="2">
    <source>
        <dbReference type="ARBA" id="ARBA00004141"/>
    </source>
</evidence>
<gene>
    <name evidence="8" type="ORF">AMTR_s00183p00027520</name>
</gene>
<dbReference type="eggNOG" id="ENOG502QTYE">
    <property type="taxonomic scope" value="Eukaryota"/>
</dbReference>
<evidence type="ECO:0000256" key="7">
    <source>
        <dbReference type="RuleBase" id="RU363107"/>
    </source>
</evidence>
<evidence type="ECO:0000256" key="6">
    <source>
        <dbReference type="ARBA" id="ARBA00023136"/>
    </source>
</evidence>
<evidence type="ECO:0000256" key="1">
    <source>
        <dbReference type="ARBA" id="ARBA00002501"/>
    </source>
</evidence>
<dbReference type="Gramene" id="ERN16712">
    <property type="protein sequence ID" value="ERN16712"/>
    <property type="gene ID" value="AMTR_s00183p00027520"/>
</dbReference>
<dbReference type="HOGENOM" id="CLU_084908_0_0_1"/>
<feature type="transmembrane region" description="Helical" evidence="7">
    <location>
        <begin position="115"/>
        <end position="141"/>
    </location>
</feature>
<dbReference type="EMBL" id="KI392415">
    <property type="protein sequence ID" value="ERN16712.1"/>
    <property type="molecule type" value="Genomic_DNA"/>
</dbReference>
<accession>U5D5K7</accession>
<dbReference type="STRING" id="13333.U5D5K7"/>
<comment type="function">
    <text evidence="1 7">May be involved in both secretory and endocytic intracellular trafficking in the endosomal/prevacuolar compartments.</text>
</comment>
<sequence length="221" mass="25009">MAFSANPLSLSVPEAAFETWLQETGYLETLDTRNIPPCVDRCTTSTGGATSFFSLFAFNPFSKLTVEDLKRQPASWTGEFFDCGLGPSRTYSLPSSVSQARLRIQENIRRYPRNYAYLSLLILCCFLYKIPIALFGLVSTVALWEVLRICSNRWQLEKYPVILHVMVLLMQLLTALILIYCKVVITLCWGVFVSFGVMILHSSLRRLTPSTQQADKKSKKA</sequence>
<name>U5D5K7_AMBTC</name>
<dbReference type="GO" id="GO:0005794">
    <property type="term" value="C:Golgi apparatus"/>
    <property type="evidence" value="ECO:0000318"/>
    <property type="project" value="GO_Central"/>
</dbReference>
<dbReference type="Pfam" id="PF03208">
    <property type="entry name" value="PRA1"/>
    <property type="match status" value="1"/>
</dbReference>
<evidence type="ECO:0000256" key="4">
    <source>
        <dbReference type="ARBA" id="ARBA00022692"/>
    </source>
</evidence>
<evidence type="ECO:0000313" key="8">
    <source>
        <dbReference type="EMBL" id="ERN16712.1"/>
    </source>
</evidence>
<organism evidence="8 9">
    <name type="scientific">Amborella trichopoda</name>
    <dbReference type="NCBI Taxonomy" id="13333"/>
    <lineage>
        <taxon>Eukaryota</taxon>
        <taxon>Viridiplantae</taxon>
        <taxon>Streptophyta</taxon>
        <taxon>Embryophyta</taxon>
        <taxon>Tracheophyta</taxon>
        <taxon>Spermatophyta</taxon>
        <taxon>Magnoliopsida</taxon>
        <taxon>Amborellales</taxon>
        <taxon>Amborellaceae</taxon>
        <taxon>Amborella</taxon>
    </lineage>
</organism>
<keyword evidence="5 7" id="KW-1133">Transmembrane helix</keyword>
<keyword evidence="7" id="KW-0813">Transport</keyword>
<dbReference type="GO" id="GO:0016020">
    <property type="term" value="C:membrane"/>
    <property type="evidence" value="ECO:0007669"/>
    <property type="project" value="UniProtKB-SubCell"/>
</dbReference>
<keyword evidence="9" id="KW-1185">Reference proteome</keyword>
<dbReference type="GO" id="GO:0005783">
    <property type="term" value="C:endoplasmic reticulum"/>
    <property type="evidence" value="ECO:0000318"/>
    <property type="project" value="GO_Central"/>
</dbReference>
<dbReference type="Proteomes" id="UP000017836">
    <property type="component" value="Unassembled WGS sequence"/>
</dbReference>
<dbReference type="InterPro" id="IPR004895">
    <property type="entry name" value="Prenylated_rab_accept_PRA1"/>
</dbReference>
<dbReference type="PANTHER" id="PTHR19317:SF1">
    <property type="entry name" value="PRA1 FAMILY PROTEIN H"/>
    <property type="match status" value="1"/>
</dbReference>
<dbReference type="GO" id="GO:0016192">
    <property type="term" value="P:vesicle-mediated transport"/>
    <property type="evidence" value="ECO:0000318"/>
    <property type="project" value="GO_Central"/>
</dbReference>
<dbReference type="PANTHER" id="PTHR19317">
    <property type="entry name" value="PRENYLATED RAB ACCEPTOR 1-RELATED"/>
    <property type="match status" value="1"/>
</dbReference>
<dbReference type="AlphaFoldDB" id="U5D5K7"/>
<evidence type="ECO:0000313" key="9">
    <source>
        <dbReference type="Proteomes" id="UP000017836"/>
    </source>
</evidence>
<dbReference type="OMA" id="IVMILHA"/>
<protein>
    <recommendedName>
        <fullName evidence="7">PRA1 family protein</fullName>
    </recommendedName>
</protein>
<dbReference type="OrthoDB" id="779054at2759"/>
<evidence type="ECO:0000256" key="5">
    <source>
        <dbReference type="ARBA" id="ARBA00022989"/>
    </source>
</evidence>
<keyword evidence="4 7" id="KW-0812">Transmembrane</keyword>
<dbReference type="KEGG" id="atr:18445035"/>
<keyword evidence="6 7" id="KW-0472">Membrane</keyword>
<reference evidence="9" key="1">
    <citation type="journal article" date="2013" name="Science">
        <title>The Amborella genome and the evolution of flowering plants.</title>
        <authorList>
            <consortium name="Amborella Genome Project"/>
        </authorList>
    </citation>
    <scope>NUCLEOTIDE SEQUENCE [LARGE SCALE GENOMIC DNA]</scope>
</reference>
<comment type="subcellular location">
    <subcellularLocation>
        <location evidence="2 7">Membrane</location>
        <topology evidence="2 7">Multi-pass membrane protein</topology>
    </subcellularLocation>
</comment>
<proteinExistence type="inferred from homology"/>
<evidence type="ECO:0000256" key="3">
    <source>
        <dbReference type="ARBA" id="ARBA00006483"/>
    </source>
</evidence>
<comment type="similarity">
    <text evidence="3 7">Belongs to the PRA1 family.</text>
</comment>
<feature type="transmembrane region" description="Helical" evidence="7">
    <location>
        <begin position="187"/>
        <end position="204"/>
    </location>
</feature>